<reference evidence="2" key="2">
    <citation type="submission" date="2020-11" db="EMBL/GenBank/DDBJ databases">
        <authorList>
            <person name="McCartney M.A."/>
            <person name="Auch B."/>
            <person name="Kono T."/>
            <person name="Mallez S."/>
            <person name="Becker A."/>
            <person name="Gohl D.M."/>
            <person name="Silverstein K.A.T."/>
            <person name="Koren S."/>
            <person name="Bechman K.B."/>
            <person name="Herman A."/>
            <person name="Abrahante J.E."/>
            <person name="Garbe J."/>
        </authorList>
    </citation>
    <scope>NUCLEOTIDE SEQUENCE</scope>
    <source>
        <strain evidence="2">Duluth1</strain>
        <tissue evidence="2">Whole animal</tissue>
    </source>
</reference>
<gene>
    <name evidence="2" type="ORF">DPMN_189341</name>
</gene>
<dbReference type="Proteomes" id="UP000828390">
    <property type="component" value="Unassembled WGS sequence"/>
</dbReference>
<reference evidence="2" key="1">
    <citation type="journal article" date="2019" name="bioRxiv">
        <title>The Genome of the Zebra Mussel, Dreissena polymorpha: A Resource for Invasive Species Research.</title>
        <authorList>
            <person name="McCartney M.A."/>
            <person name="Auch B."/>
            <person name="Kono T."/>
            <person name="Mallez S."/>
            <person name="Zhang Y."/>
            <person name="Obille A."/>
            <person name="Becker A."/>
            <person name="Abrahante J.E."/>
            <person name="Garbe J."/>
            <person name="Badalamenti J.P."/>
            <person name="Herman A."/>
            <person name="Mangelson H."/>
            <person name="Liachko I."/>
            <person name="Sullivan S."/>
            <person name="Sone E.D."/>
            <person name="Koren S."/>
            <person name="Silverstein K.A.T."/>
            <person name="Beckman K.B."/>
            <person name="Gohl D.M."/>
        </authorList>
    </citation>
    <scope>NUCLEOTIDE SEQUENCE</scope>
    <source>
        <strain evidence="2">Duluth1</strain>
        <tissue evidence="2">Whole animal</tissue>
    </source>
</reference>
<keyword evidence="3" id="KW-1185">Reference proteome</keyword>
<evidence type="ECO:0000313" key="2">
    <source>
        <dbReference type="EMBL" id="KAH3754660.1"/>
    </source>
</evidence>
<accession>A0A9D4IAR0</accession>
<dbReference type="EMBL" id="JAIWYP010000010">
    <property type="protein sequence ID" value="KAH3754660.1"/>
    <property type="molecule type" value="Genomic_DNA"/>
</dbReference>
<comment type="caution">
    <text evidence="2">The sequence shown here is derived from an EMBL/GenBank/DDBJ whole genome shotgun (WGS) entry which is preliminary data.</text>
</comment>
<organism evidence="2 3">
    <name type="scientific">Dreissena polymorpha</name>
    <name type="common">Zebra mussel</name>
    <name type="synonym">Mytilus polymorpha</name>
    <dbReference type="NCBI Taxonomy" id="45954"/>
    <lineage>
        <taxon>Eukaryota</taxon>
        <taxon>Metazoa</taxon>
        <taxon>Spiralia</taxon>
        <taxon>Lophotrochozoa</taxon>
        <taxon>Mollusca</taxon>
        <taxon>Bivalvia</taxon>
        <taxon>Autobranchia</taxon>
        <taxon>Heteroconchia</taxon>
        <taxon>Euheterodonta</taxon>
        <taxon>Imparidentia</taxon>
        <taxon>Neoheterodontei</taxon>
        <taxon>Myida</taxon>
        <taxon>Dreissenoidea</taxon>
        <taxon>Dreissenidae</taxon>
        <taxon>Dreissena</taxon>
    </lineage>
</organism>
<feature type="chain" id="PRO_5039600824" evidence="1">
    <location>
        <begin position="19"/>
        <end position="89"/>
    </location>
</feature>
<dbReference type="AlphaFoldDB" id="A0A9D4IAR0"/>
<feature type="signal peptide" evidence="1">
    <location>
        <begin position="1"/>
        <end position="18"/>
    </location>
</feature>
<sequence>MGFIIVLLFAACLSSVNGNYQYVLAPNVIRLENEETLLVGILGNGRNQLVTVYFEYMNQAISRKEIMIADAGKFVNVTPLCLFVAQPIL</sequence>
<keyword evidence="1" id="KW-0732">Signal</keyword>
<evidence type="ECO:0000313" key="3">
    <source>
        <dbReference type="Proteomes" id="UP000828390"/>
    </source>
</evidence>
<proteinExistence type="predicted"/>
<name>A0A9D4IAR0_DREPO</name>
<evidence type="ECO:0000256" key="1">
    <source>
        <dbReference type="SAM" id="SignalP"/>
    </source>
</evidence>
<protein>
    <submittedName>
        <fullName evidence="2">Uncharacterized protein</fullName>
    </submittedName>
</protein>